<evidence type="ECO:0000256" key="5">
    <source>
        <dbReference type="ARBA" id="ARBA00022856"/>
    </source>
</evidence>
<dbReference type="GO" id="GO:0015031">
    <property type="term" value="P:protein transport"/>
    <property type="evidence" value="ECO:0007669"/>
    <property type="project" value="UniProtKB-KW"/>
</dbReference>
<dbReference type="PANTHER" id="PTHR43386:SF24">
    <property type="entry name" value="OLIGOPEPTIDE TRANSPORT SYSTEM PERMEASE PROTEIN AMID"/>
    <property type="match status" value="1"/>
</dbReference>
<comment type="caution">
    <text evidence="12">The sequence shown here is derived from an EMBL/GenBank/DDBJ whole genome shotgun (WGS) entry which is preliminary data.</text>
</comment>
<comment type="similarity">
    <text evidence="9">Belongs to the binding-protein-dependent transport system permease family. OppBC subfamily.</text>
</comment>
<dbReference type="InterPro" id="IPR000515">
    <property type="entry name" value="MetI-like"/>
</dbReference>
<dbReference type="InterPro" id="IPR025966">
    <property type="entry name" value="OppC_N"/>
</dbReference>
<evidence type="ECO:0000256" key="8">
    <source>
        <dbReference type="ARBA" id="ARBA00023136"/>
    </source>
</evidence>
<evidence type="ECO:0000256" key="9">
    <source>
        <dbReference type="ARBA" id="ARBA00024202"/>
    </source>
</evidence>
<dbReference type="CDD" id="cd06261">
    <property type="entry name" value="TM_PBP2"/>
    <property type="match status" value="1"/>
</dbReference>
<dbReference type="Proteomes" id="UP000602050">
    <property type="component" value="Unassembled WGS sequence"/>
</dbReference>
<gene>
    <name evidence="12" type="primary">dppC</name>
    <name evidence="12" type="ORF">GCM10010978_00060</name>
</gene>
<evidence type="ECO:0000256" key="4">
    <source>
        <dbReference type="ARBA" id="ARBA00022692"/>
    </source>
</evidence>
<dbReference type="GO" id="GO:0015833">
    <property type="term" value="P:peptide transport"/>
    <property type="evidence" value="ECO:0007669"/>
    <property type="project" value="UniProtKB-KW"/>
</dbReference>
<feature type="domain" description="ABC transmembrane type-1" evidence="11">
    <location>
        <begin position="114"/>
        <end position="303"/>
    </location>
</feature>
<feature type="transmembrane region" description="Helical" evidence="10">
    <location>
        <begin position="53"/>
        <end position="74"/>
    </location>
</feature>
<dbReference type="GO" id="GO:0055085">
    <property type="term" value="P:transmembrane transport"/>
    <property type="evidence" value="ECO:0007669"/>
    <property type="project" value="InterPro"/>
</dbReference>
<evidence type="ECO:0000256" key="1">
    <source>
        <dbReference type="ARBA" id="ARBA00004651"/>
    </source>
</evidence>
<keyword evidence="5" id="KW-0571">Peptide transport</keyword>
<protein>
    <submittedName>
        <fullName evidence="12">Dipeptide transport system permease protein DppC</fullName>
    </submittedName>
</protein>
<dbReference type="SUPFAM" id="SSF161098">
    <property type="entry name" value="MetI-like"/>
    <property type="match status" value="1"/>
</dbReference>
<evidence type="ECO:0000313" key="13">
    <source>
        <dbReference type="Proteomes" id="UP000602050"/>
    </source>
</evidence>
<dbReference type="InterPro" id="IPR050366">
    <property type="entry name" value="BP-dependent_transpt_permease"/>
</dbReference>
<reference evidence="12" key="1">
    <citation type="journal article" date="2014" name="Int. J. Syst. Evol. Microbiol.">
        <title>Complete genome sequence of Corynebacterium casei LMG S-19264T (=DSM 44701T), isolated from a smear-ripened cheese.</title>
        <authorList>
            <consortium name="US DOE Joint Genome Institute (JGI-PGF)"/>
            <person name="Walter F."/>
            <person name="Albersmeier A."/>
            <person name="Kalinowski J."/>
            <person name="Ruckert C."/>
        </authorList>
    </citation>
    <scope>NUCLEOTIDE SEQUENCE</scope>
    <source>
        <strain evidence="12">CGMCC 1.12360</strain>
    </source>
</reference>
<evidence type="ECO:0000313" key="12">
    <source>
        <dbReference type="EMBL" id="GGH67756.1"/>
    </source>
</evidence>
<feature type="transmembrane region" description="Helical" evidence="10">
    <location>
        <begin position="282"/>
        <end position="303"/>
    </location>
</feature>
<dbReference type="PANTHER" id="PTHR43386">
    <property type="entry name" value="OLIGOPEPTIDE TRANSPORT SYSTEM PERMEASE PROTEIN APPC"/>
    <property type="match status" value="1"/>
</dbReference>
<dbReference type="EMBL" id="BMEV01000001">
    <property type="protein sequence ID" value="GGH67756.1"/>
    <property type="molecule type" value="Genomic_DNA"/>
</dbReference>
<feature type="transmembrane region" description="Helical" evidence="10">
    <location>
        <begin position="116"/>
        <end position="141"/>
    </location>
</feature>
<feature type="transmembrane region" description="Helical" evidence="10">
    <location>
        <begin position="153"/>
        <end position="171"/>
    </location>
</feature>
<evidence type="ECO:0000256" key="2">
    <source>
        <dbReference type="ARBA" id="ARBA00022448"/>
    </source>
</evidence>
<proteinExistence type="inferred from homology"/>
<dbReference type="RefSeq" id="WP_188390310.1">
    <property type="nucleotide sequence ID" value="NZ_BMEV01000001.1"/>
</dbReference>
<name>A0A8J3EIX8_9BACI</name>
<dbReference type="InterPro" id="IPR035906">
    <property type="entry name" value="MetI-like_sf"/>
</dbReference>
<dbReference type="AlphaFoldDB" id="A0A8J3EIX8"/>
<keyword evidence="13" id="KW-1185">Reference proteome</keyword>
<dbReference type="PROSITE" id="PS50928">
    <property type="entry name" value="ABC_TM1"/>
    <property type="match status" value="1"/>
</dbReference>
<keyword evidence="6" id="KW-0653">Protein transport</keyword>
<dbReference type="Pfam" id="PF12911">
    <property type="entry name" value="OppC_N"/>
    <property type="match status" value="1"/>
</dbReference>
<evidence type="ECO:0000256" key="7">
    <source>
        <dbReference type="ARBA" id="ARBA00022989"/>
    </source>
</evidence>
<evidence type="ECO:0000256" key="10">
    <source>
        <dbReference type="RuleBase" id="RU363032"/>
    </source>
</evidence>
<evidence type="ECO:0000259" key="11">
    <source>
        <dbReference type="PROSITE" id="PS50928"/>
    </source>
</evidence>
<keyword evidence="8 10" id="KW-0472">Membrane</keyword>
<keyword evidence="4 10" id="KW-0812">Transmembrane</keyword>
<sequence length="316" mass="35997">MKEQTKQLEEQHEIFPDEMFEIVGRKEDESEKINKPVLSNWQDGWLRLKQNKAAIVSLFVIFIIVFLSFVGPYFNEYSYDQTDYDNVYSEPSKEHWLGTDKFGRDQWTRLWEGTRISLYIAVLAAVLDIMIGITYGAISAWKGGRVDNIMQRIIEVLVGIPNLIIIILLIMWMSPGIMTIMLAMVITGWVNMARLVRGQVFKLKTQEYVLASRALGASTSRIILGHMLPNTFGIIIINLMFTIPSAIFTEAFLSFIGLGLQEPLASLGVLINDGYHAMRNQFYLLAYPAIVIVALMVSFNLLADGLRDAFDPRMRK</sequence>
<accession>A0A8J3EIX8</accession>
<keyword evidence="2 10" id="KW-0813">Transport</keyword>
<evidence type="ECO:0000256" key="3">
    <source>
        <dbReference type="ARBA" id="ARBA00022475"/>
    </source>
</evidence>
<keyword evidence="7 10" id="KW-1133">Transmembrane helix</keyword>
<reference evidence="12" key="2">
    <citation type="submission" date="2020-09" db="EMBL/GenBank/DDBJ databases">
        <authorList>
            <person name="Sun Q."/>
            <person name="Zhou Y."/>
        </authorList>
    </citation>
    <scope>NUCLEOTIDE SEQUENCE</scope>
    <source>
        <strain evidence="12">CGMCC 1.12360</strain>
    </source>
</reference>
<feature type="transmembrane region" description="Helical" evidence="10">
    <location>
        <begin position="177"/>
        <end position="196"/>
    </location>
</feature>
<dbReference type="GO" id="GO:0005886">
    <property type="term" value="C:plasma membrane"/>
    <property type="evidence" value="ECO:0007669"/>
    <property type="project" value="UniProtKB-SubCell"/>
</dbReference>
<dbReference type="Gene3D" id="1.10.3720.10">
    <property type="entry name" value="MetI-like"/>
    <property type="match status" value="1"/>
</dbReference>
<organism evidence="12 13">
    <name type="scientific">Compostibacillus humi</name>
    <dbReference type="NCBI Taxonomy" id="1245525"/>
    <lineage>
        <taxon>Bacteria</taxon>
        <taxon>Bacillati</taxon>
        <taxon>Bacillota</taxon>
        <taxon>Bacilli</taxon>
        <taxon>Bacillales</taxon>
        <taxon>Bacillaceae</taxon>
        <taxon>Compostibacillus</taxon>
    </lineage>
</organism>
<dbReference type="Pfam" id="PF00528">
    <property type="entry name" value="BPD_transp_1"/>
    <property type="match status" value="1"/>
</dbReference>
<keyword evidence="3" id="KW-1003">Cell membrane</keyword>
<evidence type="ECO:0000256" key="6">
    <source>
        <dbReference type="ARBA" id="ARBA00022927"/>
    </source>
</evidence>
<comment type="subcellular location">
    <subcellularLocation>
        <location evidence="1 10">Cell membrane</location>
        <topology evidence="1 10">Multi-pass membrane protein</topology>
    </subcellularLocation>
</comment>